<proteinExistence type="predicted"/>
<evidence type="ECO:0000313" key="4">
    <source>
        <dbReference type="Proteomes" id="UP001153714"/>
    </source>
</evidence>
<evidence type="ECO:0000256" key="1">
    <source>
        <dbReference type="SAM" id="Phobius"/>
    </source>
</evidence>
<dbReference type="Pfam" id="PF13621">
    <property type="entry name" value="Cupin_8"/>
    <property type="match status" value="1"/>
</dbReference>
<dbReference type="EMBL" id="OU893338">
    <property type="protein sequence ID" value="CAG9795367.1"/>
    <property type="molecule type" value="Genomic_DNA"/>
</dbReference>
<evidence type="ECO:0000259" key="2">
    <source>
        <dbReference type="Pfam" id="PF13621"/>
    </source>
</evidence>
<dbReference type="PANTHER" id="PTHR12480">
    <property type="entry name" value="ARGININE DEMETHYLASE AND LYSYL-HYDROXYLASE JMJD"/>
    <property type="match status" value="1"/>
</dbReference>
<reference evidence="3" key="1">
    <citation type="submission" date="2021-12" db="EMBL/GenBank/DDBJ databases">
        <authorList>
            <person name="King R."/>
        </authorList>
    </citation>
    <scope>NUCLEOTIDE SEQUENCE</scope>
</reference>
<dbReference type="GO" id="GO:0016706">
    <property type="term" value="F:2-oxoglutarate-dependent dioxygenase activity"/>
    <property type="evidence" value="ECO:0007669"/>
    <property type="project" value="TreeGrafter"/>
</dbReference>
<dbReference type="InterPro" id="IPR050910">
    <property type="entry name" value="JMJD6_ArgDemeth/LysHydrox"/>
</dbReference>
<sequence>MSLNKTCDKKSKTAEYKIQKILNKIESLKISDSYLSQLKLPEKEKKPNKKIGIHLKVYSSIGVVLIGIIVKWFYNEITSKTCLLEVPSSSKTLFRPPEDCSMCIDVDHVVRLANISAQEFEEHYAYSATPVIVTDATHDWAAIKEFNFKFFAEFYRNMKMGNQINDCFFFAYKSGLHSLQEVFDMDETRANLSGEPWYVGWSTCYSEESRMLRSYYRRPYFLPPTAESDMLDWVFMGGPGQGAHMHVDSVRHKSWQAQVRGRKQWQLAPPPECLYECISIAFTVEPGEIRQYHTDSMLQQWFNRGNLPMGAIQLLRVKCNS</sequence>
<name>A0A9N9WHJ8_9NEOP</name>
<keyword evidence="1" id="KW-0812">Transmembrane</keyword>
<feature type="transmembrane region" description="Helical" evidence="1">
    <location>
        <begin position="55"/>
        <end position="74"/>
    </location>
</feature>
<dbReference type="SUPFAM" id="SSF51197">
    <property type="entry name" value="Clavaminate synthase-like"/>
    <property type="match status" value="1"/>
</dbReference>
<keyword evidence="1" id="KW-0472">Membrane</keyword>
<protein>
    <recommendedName>
        <fullName evidence="2">Cupin-like domain-containing protein</fullName>
    </recommendedName>
</protein>
<organism evidence="3 4">
    <name type="scientific">Diatraea saccharalis</name>
    <name type="common">sugarcane borer</name>
    <dbReference type="NCBI Taxonomy" id="40085"/>
    <lineage>
        <taxon>Eukaryota</taxon>
        <taxon>Metazoa</taxon>
        <taxon>Ecdysozoa</taxon>
        <taxon>Arthropoda</taxon>
        <taxon>Hexapoda</taxon>
        <taxon>Insecta</taxon>
        <taxon>Pterygota</taxon>
        <taxon>Neoptera</taxon>
        <taxon>Endopterygota</taxon>
        <taxon>Lepidoptera</taxon>
        <taxon>Glossata</taxon>
        <taxon>Ditrysia</taxon>
        <taxon>Pyraloidea</taxon>
        <taxon>Crambidae</taxon>
        <taxon>Crambinae</taxon>
        <taxon>Diatraea</taxon>
    </lineage>
</organism>
<dbReference type="AlphaFoldDB" id="A0A9N9WHJ8"/>
<keyword evidence="4" id="KW-1185">Reference proteome</keyword>
<feature type="domain" description="Cupin-like" evidence="2">
    <location>
        <begin position="118"/>
        <end position="272"/>
    </location>
</feature>
<dbReference type="Gene3D" id="2.60.120.650">
    <property type="entry name" value="Cupin"/>
    <property type="match status" value="1"/>
</dbReference>
<dbReference type="OrthoDB" id="10063099at2759"/>
<keyword evidence="1" id="KW-1133">Transmembrane helix</keyword>
<gene>
    <name evidence="3" type="ORF">DIATSA_LOCUS12639</name>
</gene>
<evidence type="ECO:0000313" key="3">
    <source>
        <dbReference type="EMBL" id="CAG9795367.1"/>
    </source>
</evidence>
<accession>A0A9N9WHJ8</accession>
<dbReference type="PANTHER" id="PTHR12480:SF19">
    <property type="entry name" value="CUPIN-LIKE DOMAIN-CONTAINING PROTEIN"/>
    <property type="match status" value="1"/>
</dbReference>
<reference evidence="3" key="2">
    <citation type="submission" date="2022-10" db="EMBL/GenBank/DDBJ databases">
        <authorList>
            <consortium name="ENA_rothamsted_submissions"/>
            <consortium name="culmorum"/>
            <person name="King R."/>
        </authorList>
    </citation>
    <scope>NUCLEOTIDE SEQUENCE</scope>
</reference>
<dbReference type="InterPro" id="IPR041667">
    <property type="entry name" value="Cupin_8"/>
</dbReference>
<dbReference type="Proteomes" id="UP001153714">
    <property type="component" value="Chromosome 7"/>
</dbReference>